<dbReference type="Gene3D" id="3.40.50.1820">
    <property type="entry name" value="alpha/beta hydrolase"/>
    <property type="match status" value="1"/>
</dbReference>
<evidence type="ECO:0000313" key="4">
    <source>
        <dbReference type="Proteomes" id="UP000304912"/>
    </source>
</evidence>
<dbReference type="InterPro" id="IPR014940">
    <property type="entry name" value="BAAT_C"/>
</dbReference>
<keyword evidence="4" id="KW-1185">Reference proteome</keyword>
<feature type="chain" id="PRO_5023125488" evidence="1">
    <location>
        <begin position="22"/>
        <end position="283"/>
    </location>
</feature>
<proteinExistence type="predicted"/>
<dbReference type="GO" id="GO:0006637">
    <property type="term" value="P:acyl-CoA metabolic process"/>
    <property type="evidence" value="ECO:0007669"/>
    <property type="project" value="TreeGrafter"/>
</dbReference>
<protein>
    <submittedName>
        <fullName evidence="3">Dienelactone hydrolase</fullName>
    </submittedName>
</protein>
<dbReference type="Proteomes" id="UP000304912">
    <property type="component" value="Chromosome"/>
</dbReference>
<dbReference type="PANTHER" id="PTHR10824:SF4">
    <property type="entry name" value="ACYL-COENZYME A THIOESTERASE 1-LIKE"/>
    <property type="match status" value="1"/>
</dbReference>
<evidence type="ECO:0000313" key="3">
    <source>
        <dbReference type="EMBL" id="QCZ93103.1"/>
    </source>
</evidence>
<dbReference type="EMBL" id="CP039852">
    <property type="protein sequence ID" value="QCZ93103.1"/>
    <property type="molecule type" value="Genomic_DNA"/>
</dbReference>
<dbReference type="OrthoDB" id="8922993at2"/>
<keyword evidence="1" id="KW-0732">Signal</keyword>
<dbReference type="AlphaFoldDB" id="A0A5B7YCW2"/>
<dbReference type="GO" id="GO:0006631">
    <property type="term" value="P:fatty acid metabolic process"/>
    <property type="evidence" value="ECO:0007669"/>
    <property type="project" value="TreeGrafter"/>
</dbReference>
<evidence type="ECO:0000256" key="1">
    <source>
        <dbReference type="SAM" id="SignalP"/>
    </source>
</evidence>
<feature type="signal peptide" evidence="1">
    <location>
        <begin position="1"/>
        <end position="21"/>
    </location>
</feature>
<name>A0A5B7YCW2_9ALTE</name>
<feature type="domain" description="BAAT/Acyl-CoA thioester hydrolase C-terminal" evidence="2">
    <location>
        <begin position="90"/>
        <end position="258"/>
    </location>
</feature>
<sequence>MKWKAWLVILLLTIVSAQSLAENLSVQKQGFAGQYYPPARNNTLSPVIVLGGAEGGIPTRLAEQVAALGYPTLAVAYFKHDALPDELEQIPLEYFDKAKDWLSDKLPSRSDHITLAGWSKGAELSLLLASRNTTYNRVVAIAPSSVIWAGILNDWQKVPDSSWSAKDESLPCIRFNPTGQVSGLRDLYSQSLNNRDDKDAATIPVEAIKGQLFLFSGGQDEVWPSSAMSESICARVKDIASVSCIHYRYPKMGHLLDYTFLQPGTVLHEQFKSSLAGNTSKAL</sequence>
<accession>A0A5B7YCW2</accession>
<dbReference type="Pfam" id="PF08840">
    <property type="entry name" value="BAAT_C"/>
    <property type="match status" value="1"/>
</dbReference>
<reference evidence="3 4" key="1">
    <citation type="submission" date="2019-04" db="EMBL/GenBank/DDBJ databases">
        <title>Salinimonas iocasae sp. nov., a halophilic bacterium isolated from the outer tube casing of tubeworms in Okinawa Trough.</title>
        <authorList>
            <person name="Zhang H."/>
            <person name="Wang H."/>
            <person name="Li C."/>
        </authorList>
    </citation>
    <scope>NUCLEOTIDE SEQUENCE [LARGE SCALE GENOMIC DNA]</scope>
    <source>
        <strain evidence="3 4">KX18D6</strain>
    </source>
</reference>
<dbReference type="KEGG" id="salk:FBQ74_06200"/>
<dbReference type="InterPro" id="IPR029058">
    <property type="entry name" value="AB_hydrolase_fold"/>
</dbReference>
<evidence type="ECO:0000259" key="2">
    <source>
        <dbReference type="Pfam" id="PF08840"/>
    </source>
</evidence>
<dbReference type="SUPFAM" id="SSF53474">
    <property type="entry name" value="alpha/beta-Hydrolases"/>
    <property type="match status" value="1"/>
</dbReference>
<dbReference type="GO" id="GO:0047617">
    <property type="term" value="F:fatty acyl-CoA hydrolase activity"/>
    <property type="evidence" value="ECO:0007669"/>
    <property type="project" value="TreeGrafter"/>
</dbReference>
<gene>
    <name evidence="3" type="ORF">FBQ74_06200</name>
</gene>
<keyword evidence="3" id="KW-0378">Hydrolase</keyword>
<dbReference type="PANTHER" id="PTHR10824">
    <property type="entry name" value="ACYL-COENZYME A THIOESTERASE-RELATED"/>
    <property type="match status" value="1"/>
</dbReference>
<organism evidence="3 4">
    <name type="scientific">Salinimonas iocasae</name>
    <dbReference type="NCBI Taxonomy" id="2572577"/>
    <lineage>
        <taxon>Bacteria</taxon>
        <taxon>Pseudomonadati</taxon>
        <taxon>Pseudomonadota</taxon>
        <taxon>Gammaproteobacteria</taxon>
        <taxon>Alteromonadales</taxon>
        <taxon>Alteromonadaceae</taxon>
        <taxon>Alteromonas/Salinimonas group</taxon>
        <taxon>Salinimonas</taxon>
    </lineage>
</organism>
<dbReference type="RefSeq" id="WP_139755850.1">
    <property type="nucleotide sequence ID" value="NZ_CP039852.1"/>
</dbReference>